<dbReference type="Proteomes" id="UP001477870">
    <property type="component" value="Unassembled WGS sequence"/>
</dbReference>
<dbReference type="SMART" id="SM00116">
    <property type="entry name" value="CBS"/>
    <property type="match status" value="2"/>
</dbReference>
<evidence type="ECO:0000313" key="7">
    <source>
        <dbReference type="Proteomes" id="UP001477870"/>
    </source>
</evidence>
<evidence type="ECO:0000256" key="2">
    <source>
        <dbReference type="ARBA" id="ARBA00034247"/>
    </source>
</evidence>
<dbReference type="Pfam" id="PF00571">
    <property type="entry name" value="CBS"/>
    <property type="match status" value="2"/>
</dbReference>
<dbReference type="InterPro" id="IPR000644">
    <property type="entry name" value="CBS_dom"/>
</dbReference>
<evidence type="ECO:0000313" key="6">
    <source>
        <dbReference type="EMBL" id="MEM5501639.1"/>
    </source>
</evidence>
<dbReference type="InterPro" id="IPR000160">
    <property type="entry name" value="GGDEF_dom"/>
</dbReference>
<gene>
    <name evidence="6" type="ORF">WNY59_08565</name>
</gene>
<keyword evidence="7" id="KW-1185">Reference proteome</keyword>
<dbReference type="PANTHER" id="PTHR45138">
    <property type="entry name" value="REGULATORY COMPONENTS OF SENSORY TRANSDUCTION SYSTEM"/>
    <property type="match status" value="1"/>
</dbReference>
<dbReference type="SMART" id="SM00267">
    <property type="entry name" value="GGDEF"/>
    <property type="match status" value="1"/>
</dbReference>
<dbReference type="EC" id="2.7.7.65" evidence="1"/>
<evidence type="ECO:0000259" key="5">
    <source>
        <dbReference type="PROSITE" id="PS51371"/>
    </source>
</evidence>
<reference evidence="6 7" key="1">
    <citation type="submission" date="2024-03" db="EMBL/GenBank/DDBJ databases">
        <title>Community enrichment and isolation of bacterial strains for fucoidan degradation.</title>
        <authorList>
            <person name="Sichert A."/>
        </authorList>
    </citation>
    <scope>NUCLEOTIDE SEQUENCE [LARGE SCALE GENOMIC DNA]</scope>
    <source>
        <strain evidence="6 7">AS62</strain>
    </source>
</reference>
<dbReference type="Gene3D" id="3.10.580.10">
    <property type="entry name" value="CBS-domain"/>
    <property type="match status" value="1"/>
</dbReference>
<keyword evidence="3" id="KW-0129">CBS domain</keyword>
<evidence type="ECO:0000259" key="4">
    <source>
        <dbReference type="PROSITE" id="PS50887"/>
    </source>
</evidence>
<dbReference type="InterPro" id="IPR050469">
    <property type="entry name" value="Diguanylate_Cyclase"/>
</dbReference>
<evidence type="ECO:0000256" key="1">
    <source>
        <dbReference type="ARBA" id="ARBA00012528"/>
    </source>
</evidence>
<dbReference type="SUPFAM" id="SSF54631">
    <property type="entry name" value="CBS-domain pair"/>
    <property type="match status" value="1"/>
</dbReference>
<sequence length="317" mass="35145">MLIHELICQKISTEIDYVAPEATFLELASLLSKTKVECLVVTDEQGAMIGLITERDVVTAVGSVYQEIPDLIARDIMSTKIVSCKSTDSISSVLNEMQSLNIRHMPVVDNGKIITVIGIADLQMICQKLDKLAITDSLTGLFNRRAYENAMLAEYSRFKRHKFNFSIAILDIDFFKKINDTHGHSAGDMVLVEFAKTLRTNVRAYDFLARIGGEEFALILPNTELSDAIRVCEKLSNAIRAIELFNDSGMIKVTASFGVTAVSSAFSDVDEMIKFSDDLLYEAKEQGRDRIVAKSVASDNTKISSPAVDDVEDYLFS</sequence>
<feature type="domain" description="CBS" evidence="5">
    <location>
        <begin position="77"/>
        <end position="132"/>
    </location>
</feature>
<dbReference type="InterPro" id="IPR043128">
    <property type="entry name" value="Rev_trsase/Diguanyl_cyclase"/>
</dbReference>
<dbReference type="PANTHER" id="PTHR45138:SF9">
    <property type="entry name" value="DIGUANYLATE CYCLASE DGCM-RELATED"/>
    <property type="match status" value="1"/>
</dbReference>
<comment type="caution">
    <text evidence="6">The sequence shown here is derived from an EMBL/GenBank/DDBJ whole genome shotgun (WGS) entry which is preliminary data.</text>
</comment>
<proteinExistence type="predicted"/>
<dbReference type="PROSITE" id="PS51371">
    <property type="entry name" value="CBS"/>
    <property type="match status" value="2"/>
</dbReference>
<dbReference type="RefSeq" id="WP_342848101.1">
    <property type="nucleotide sequence ID" value="NZ_JBBMQO010000004.1"/>
</dbReference>
<protein>
    <recommendedName>
        <fullName evidence="1">diguanylate cyclase</fullName>
        <ecNumber evidence="1">2.7.7.65</ecNumber>
    </recommendedName>
</protein>
<dbReference type="Gene3D" id="3.30.70.270">
    <property type="match status" value="1"/>
</dbReference>
<dbReference type="CDD" id="cd01949">
    <property type="entry name" value="GGDEF"/>
    <property type="match status" value="1"/>
</dbReference>
<dbReference type="EMBL" id="JBBMQO010000004">
    <property type="protein sequence ID" value="MEM5501639.1"/>
    <property type="molecule type" value="Genomic_DNA"/>
</dbReference>
<dbReference type="NCBIfam" id="TIGR00254">
    <property type="entry name" value="GGDEF"/>
    <property type="match status" value="1"/>
</dbReference>
<name>A0ABU9T686_9HYPH</name>
<dbReference type="InterPro" id="IPR029787">
    <property type="entry name" value="Nucleotide_cyclase"/>
</dbReference>
<comment type="catalytic activity">
    <reaction evidence="2">
        <text>2 GTP = 3',3'-c-di-GMP + 2 diphosphate</text>
        <dbReference type="Rhea" id="RHEA:24898"/>
        <dbReference type="ChEBI" id="CHEBI:33019"/>
        <dbReference type="ChEBI" id="CHEBI:37565"/>
        <dbReference type="ChEBI" id="CHEBI:58805"/>
        <dbReference type="EC" id="2.7.7.65"/>
    </reaction>
</comment>
<organism evidence="6 7">
    <name type="scientific">Ahrensia kielensis</name>
    <dbReference type="NCBI Taxonomy" id="76980"/>
    <lineage>
        <taxon>Bacteria</taxon>
        <taxon>Pseudomonadati</taxon>
        <taxon>Pseudomonadota</taxon>
        <taxon>Alphaproteobacteria</taxon>
        <taxon>Hyphomicrobiales</taxon>
        <taxon>Ahrensiaceae</taxon>
        <taxon>Ahrensia</taxon>
    </lineage>
</organism>
<dbReference type="SUPFAM" id="SSF55073">
    <property type="entry name" value="Nucleotide cyclase"/>
    <property type="match status" value="1"/>
</dbReference>
<dbReference type="PROSITE" id="PS50887">
    <property type="entry name" value="GGDEF"/>
    <property type="match status" value="1"/>
</dbReference>
<dbReference type="InterPro" id="IPR046342">
    <property type="entry name" value="CBS_dom_sf"/>
</dbReference>
<evidence type="ECO:0000256" key="3">
    <source>
        <dbReference type="PROSITE-ProRule" id="PRU00703"/>
    </source>
</evidence>
<feature type="domain" description="GGDEF" evidence="4">
    <location>
        <begin position="163"/>
        <end position="296"/>
    </location>
</feature>
<accession>A0ABU9T686</accession>
<feature type="domain" description="CBS" evidence="5">
    <location>
        <begin position="11"/>
        <end position="71"/>
    </location>
</feature>
<dbReference type="Pfam" id="PF00990">
    <property type="entry name" value="GGDEF"/>
    <property type="match status" value="1"/>
</dbReference>